<proteinExistence type="predicted"/>
<reference evidence="1 2" key="1">
    <citation type="submission" date="2020-09" db="EMBL/GenBank/DDBJ databases">
        <title>De no assembly of potato wild relative species, Solanum commersonii.</title>
        <authorList>
            <person name="Cho K."/>
        </authorList>
    </citation>
    <scope>NUCLEOTIDE SEQUENCE [LARGE SCALE GENOMIC DNA]</scope>
    <source>
        <strain evidence="1">LZ3.2</strain>
        <tissue evidence="1">Leaf</tissue>
    </source>
</reference>
<dbReference type="EMBL" id="JACXVP010000011">
    <property type="protein sequence ID" value="KAG5577535.1"/>
    <property type="molecule type" value="Genomic_DNA"/>
</dbReference>
<organism evidence="1 2">
    <name type="scientific">Solanum commersonii</name>
    <name type="common">Commerson's wild potato</name>
    <name type="synonym">Commerson's nightshade</name>
    <dbReference type="NCBI Taxonomy" id="4109"/>
    <lineage>
        <taxon>Eukaryota</taxon>
        <taxon>Viridiplantae</taxon>
        <taxon>Streptophyta</taxon>
        <taxon>Embryophyta</taxon>
        <taxon>Tracheophyta</taxon>
        <taxon>Spermatophyta</taxon>
        <taxon>Magnoliopsida</taxon>
        <taxon>eudicotyledons</taxon>
        <taxon>Gunneridae</taxon>
        <taxon>Pentapetalae</taxon>
        <taxon>asterids</taxon>
        <taxon>lamiids</taxon>
        <taxon>Solanales</taxon>
        <taxon>Solanaceae</taxon>
        <taxon>Solanoideae</taxon>
        <taxon>Solaneae</taxon>
        <taxon>Solanum</taxon>
    </lineage>
</organism>
<evidence type="ECO:0000313" key="2">
    <source>
        <dbReference type="Proteomes" id="UP000824120"/>
    </source>
</evidence>
<keyword evidence="2" id="KW-1185">Reference proteome</keyword>
<evidence type="ECO:0000313" key="1">
    <source>
        <dbReference type="EMBL" id="KAG5577535.1"/>
    </source>
</evidence>
<gene>
    <name evidence="1" type="ORF">H5410_057669</name>
</gene>
<sequence>MSPHLKNIISKSYNLDLDIVQFCLSYQNCCNLRSSSYMHGEGKINNLHFNSYYFTDFNIHRLLRIKYP</sequence>
<dbReference type="AlphaFoldDB" id="A0A9J5WQP3"/>
<dbReference type="Proteomes" id="UP000824120">
    <property type="component" value="Chromosome 11"/>
</dbReference>
<protein>
    <submittedName>
        <fullName evidence="1">Uncharacterized protein</fullName>
    </submittedName>
</protein>
<comment type="caution">
    <text evidence="1">The sequence shown here is derived from an EMBL/GenBank/DDBJ whole genome shotgun (WGS) entry which is preliminary data.</text>
</comment>
<accession>A0A9J5WQP3</accession>
<name>A0A9J5WQP3_SOLCO</name>